<dbReference type="EMBL" id="QRCT01000034">
    <property type="protein sequence ID" value="RDU23135.1"/>
    <property type="molecule type" value="Genomic_DNA"/>
</dbReference>
<feature type="domain" description="Glycosyl transferase family 1" evidence="1">
    <location>
        <begin position="204"/>
        <end position="358"/>
    </location>
</feature>
<evidence type="ECO:0000313" key="4">
    <source>
        <dbReference type="Proteomes" id="UP000255036"/>
    </source>
</evidence>
<gene>
    <name evidence="3" type="ORF">DWV06_12305</name>
</gene>
<keyword evidence="3" id="KW-0808">Transferase</keyword>
<dbReference type="CDD" id="cd03817">
    <property type="entry name" value="GT4_UGDG-like"/>
    <property type="match status" value="1"/>
</dbReference>
<reference evidence="3 4" key="1">
    <citation type="submission" date="2018-07" db="EMBL/GenBank/DDBJ databases">
        <title>Anaerosacharophilus polymeroproducens gen. nov. sp. nov., an anaerobic bacterium isolated from salt field.</title>
        <authorList>
            <person name="Kim W."/>
            <person name="Yang S.-H."/>
            <person name="Oh J."/>
            <person name="Lee J.-H."/>
            <person name="Kwon K.K."/>
        </authorList>
    </citation>
    <scope>NUCLEOTIDE SEQUENCE [LARGE SCALE GENOMIC DNA]</scope>
    <source>
        <strain evidence="3 4">MCWD5</strain>
    </source>
</reference>
<dbReference type="Proteomes" id="UP000255036">
    <property type="component" value="Unassembled WGS sequence"/>
</dbReference>
<dbReference type="AlphaFoldDB" id="A0A371AU90"/>
<dbReference type="InterPro" id="IPR028098">
    <property type="entry name" value="Glyco_trans_4-like_N"/>
</dbReference>
<feature type="domain" description="Glycosyltransferase subfamily 4-like N-terminal" evidence="2">
    <location>
        <begin position="26"/>
        <end position="193"/>
    </location>
</feature>
<keyword evidence="4" id="KW-1185">Reference proteome</keyword>
<proteinExistence type="predicted"/>
<dbReference type="PANTHER" id="PTHR45947:SF3">
    <property type="entry name" value="SULFOQUINOVOSYL TRANSFERASE SQD2"/>
    <property type="match status" value="1"/>
</dbReference>
<evidence type="ECO:0000259" key="1">
    <source>
        <dbReference type="Pfam" id="PF00534"/>
    </source>
</evidence>
<evidence type="ECO:0000313" key="3">
    <source>
        <dbReference type="EMBL" id="RDU23135.1"/>
    </source>
</evidence>
<dbReference type="InterPro" id="IPR050194">
    <property type="entry name" value="Glycosyltransferase_grp1"/>
</dbReference>
<dbReference type="Gene3D" id="3.40.50.2000">
    <property type="entry name" value="Glycogen Phosphorylase B"/>
    <property type="match status" value="2"/>
</dbReference>
<dbReference type="Pfam" id="PF00534">
    <property type="entry name" value="Glycos_transf_1"/>
    <property type="match status" value="1"/>
</dbReference>
<evidence type="ECO:0000259" key="2">
    <source>
        <dbReference type="Pfam" id="PF13439"/>
    </source>
</evidence>
<dbReference type="PANTHER" id="PTHR45947">
    <property type="entry name" value="SULFOQUINOVOSYL TRANSFERASE SQD2"/>
    <property type="match status" value="1"/>
</dbReference>
<sequence>MVTKSNLKGRVKVKILITTDLYKPQINGVVTSIINLRSELEKEGHQVKILTISPQLTSFEEDGVYYIKSLPIGVYPNIRFPISCGIKYMKEIIEWKPEVIHSQCEFFSFNFAVKISKATKAPIVHTYHTLYEQYSKYVLGGRIVTPKLLALFSKGRMRRVQTVIAPSEKVLKKLEQYRVDSHIEVIPTGINLDEFYSEKKEEDIQKLKKQYGLDHDKKIILSLGRLGFEKRIDEIINGFSMNEKLKNIGVILIVGDGPARISLEQLAKEKGVDKNIIFVGMVSPKDVSNYYKMADLFVSASTSETQGLTYVEAAASGLPLVCRYDPCVEDLIEQGENGYVYHSMDELSVCLEKSLTDEKIINIANVKSKDLANKFGKEYFGQQIEDVYRQSVQYRKKSYQIVRNYV</sequence>
<dbReference type="SUPFAM" id="SSF53756">
    <property type="entry name" value="UDP-Glycosyltransferase/glycogen phosphorylase"/>
    <property type="match status" value="1"/>
</dbReference>
<dbReference type="InterPro" id="IPR001296">
    <property type="entry name" value="Glyco_trans_1"/>
</dbReference>
<dbReference type="GO" id="GO:0016758">
    <property type="term" value="F:hexosyltransferase activity"/>
    <property type="evidence" value="ECO:0007669"/>
    <property type="project" value="TreeGrafter"/>
</dbReference>
<comment type="caution">
    <text evidence="3">The sequence shown here is derived from an EMBL/GenBank/DDBJ whole genome shotgun (WGS) entry which is preliminary data.</text>
</comment>
<organism evidence="3 4">
    <name type="scientific">Anaerosacchariphilus polymeriproducens</name>
    <dbReference type="NCBI Taxonomy" id="1812858"/>
    <lineage>
        <taxon>Bacteria</taxon>
        <taxon>Bacillati</taxon>
        <taxon>Bacillota</taxon>
        <taxon>Clostridia</taxon>
        <taxon>Lachnospirales</taxon>
        <taxon>Lachnospiraceae</taxon>
        <taxon>Anaerosacchariphilus</taxon>
    </lineage>
</organism>
<name>A0A371AU90_9FIRM</name>
<accession>A0A371AU90</accession>
<dbReference type="Pfam" id="PF13439">
    <property type="entry name" value="Glyco_transf_4"/>
    <property type="match status" value="1"/>
</dbReference>
<protein>
    <submittedName>
        <fullName evidence="3">Glycosyltransferase family 4 protein</fullName>
    </submittedName>
</protein>